<dbReference type="PANTHER" id="PTHR13789">
    <property type="entry name" value="MONOOXYGENASE"/>
    <property type="match status" value="1"/>
</dbReference>
<dbReference type="PRINTS" id="PR00420">
    <property type="entry name" value="RNGMNOXGNASE"/>
</dbReference>
<evidence type="ECO:0000313" key="5">
    <source>
        <dbReference type="Proteomes" id="UP000198864"/>
    </source>
</evidence>
<proteinExistence type="predicted"/>
<evidence type="ECO:0000256" key="2">
    <source>
        <dbReference type="ARBA" id="ARBA00023033"/>
    </source>
</evidence>
<dbReference type="Gene3D" id="3.30.9.30">
    <property type="match status" value="1"/>
</dbReference>
<protein>
    <submittedName>
        <fullName evidence="4">2-polyprenyl-6-methoxyphenol hydroxylase</fullName>
    </submittedName>
</protein>
<evidence type="ECO:0000313" key="4">
    <source>
        <dbReference type="EMBL" id="SCF38186.1"/>
    </source>
</evidence>
<dbReference type="NCBIfam" id="NF005720">
    <property type="entry name" value="PRK07538.1"/>
    <property type="match status" value="1"/>
</dbReference>
<dbReference type="SUPFAM" id="SSF51905">
    <property type="entry name" value="FAD/NAD(P)-binding domain"/>
    <property type="match status" value="1"/>
</dbReference>
<dbReference type="PANTHER" id="PTHR13789:SF268">
    <property type="entry name" value="5-METHYLPHENAZINE-1-CARBOXYLATE 1-MONOOXYGENASE"/>
    <property type="match status" value="1"/>
</dbReference>
<dbReference type="GO" id="GO:0071949">
    <property type="term" value="F:FAD binding"/>
    <property type="evidence" value="ECO:0007669"/>
    <property type="project" value="InterPro"/>
</dbReference>
<dbReference type="AlphaFoldDB" id="A0A1C4ZZ72"/>
<keyword evidence="1" id="KW-0560">Oxidoreductase</keyword>
<dbReference type="Gene3D" id="3.50.50.60">
    <property type="entry name" value="FAD/NAD(P)-binding domain"/>
    <property type="match status" value="1"/>
</dbReference>
<keyword evidence="2" id="KW-0503">Monooxygenase</keyword>
<dbReference type="GO" id="GO:0004497">
    <property type="term" value="F:monooxygenase activity"/>
    <property type="evidence" value="ECO:0007669"/>
    <property type="project" value="UniProtKB-KW"/>
</dbReference>
<feature type="domain" description="FAD-binding" evidence="3">
    <location>
        <begin position="306"/>
        <end position="371"/>
    </location>
</feature>
<dbReference type="Proteomes" id="UP000198864">
    <property type="component" value="Unassembled WGS sequence"/>
</dbReference>
<dbReference type="EMBL" id="FMCR01000007">
    <property type="protein sequence ID" value="SCF38186.1"/>
    <property type="molecule type" value="Genomic_DNA"/>
</dbReference>
<dbReference type="SUPFAM" id="SSF54373">
    <property type="entry name" value="FAD-linked reductases, C-terminal domain"/>
    <property type="match status" value="1"/>
</dbReference>
<dbReference type="InterPro" id="IPR050493">
    <property type="entry name" value="FAD-dep_Monooxygenase_BioMet"/>
</dbReference>
<feature type="domain" description="FAD-binding" evidence="3">
    <location>
        <begin position="29"/>
        <end position="193"/>
    </location>
</feature>
<dbReference type="InterPro" id="IPR002938">
    <property type="entry name" value="FAD-bd"/>
</dbReference>
<dbReference type="InterPro" id="IPR036188">
    <property type="entry name" value="FAD/NAD-bd_sf"/>
</dbReference>
<accession>A0A1C4ZZ72</accession>
<evidence type="ECO:0000259" key="3">
    <source>
        <dbReference type="Pfam" id="PF01494"/>
    </source>
</evidence>
<organism evidence="4 5">
    <name type="scientific">Micromonospora saelicesensis</name>
    <dbReference type="NCBI Taxonomy" id="285676"/>
    <lineage>
        <taxon>Bacteria</taxon>
        <taxon>Bacillati</taxon>
        <taxon>Actinomycetota</taxon>
        <taxon>Actinomycetes</taxon>
        <taxon>Micromonosporales</taxon>
        <taxon>Micromonosporaceae</taxon>
        <taxon>Micromonospora</taxon>
    </lineage>
</organism>
<sequence length="440" mass="47482">MAMRTRLDGRRFCDQTVRLVARGGEGDDVAIVIVGAGIGGLTTALSLHRAGFREITVYERATALRPLGVGINLLPHAVRELTELGLGERMERLGAAPGTLAYYNRYGQQIWSEPRGLDAGYRWPQLSVHRGRFQMELLAVVRERLGADAVRTGHRLVGVRDGVAHFETAAGEVSVAGDLIVGADGIHSAVRRHHRPGEGAPLWNGLTLWRGTARAPGFLDGRTMIMAGDAEQKFVAYPIGAGLINVVAERRGPGFAGPNADWNRTVDPAPVVSLFADWRFAWLNVPELLAAADEILEYPMVDRDPIDTWTHGNTTLLGDAAHPMYPNGSNGASQAILDARTLAFHLATAPTVRAALDAYEADRRPATTALVLSNRRQGPEQVMVLAHERAPDGFTHIHDVIPPEELTAIATGYKKAAGFLPADLNERASLTPTAFPGVLP</sequence>
<reference evidence="4 5" key="1">
    <citation type="submission" date="2016-06" db="EMBL/GenBank/DDBJ databases">
        <authorList>
            <person name="Kjaerup R.B."/>
            <person name="Dalgaard T.S."/>
            <person name="Juul-Madsen H.R."/>
        </authorList>
    </citation>
    <scope>NUCLEOTIDE SEQUENCE [LARGE SCALE GENOMIC DNA]</scope>
    <source>
        <strain evidence="4 5">DSM 44871</strain>
    </source>
</reference>
<name>A0A1C4ZZ72_9ACTN</name>
<dbReference type="Pfam" id="PF01494">
    <property type="entry name" value="FAD_binding_3"/>
    <property type="match status" value="2"/>
</dbReference>
<gene>
    <name evidence="4" type="ORF">GA0070561_6036</name>
</gene>
<dbReference type="STRING" id="285676.GA0070561_6036"/>
<evidence type="ECO:0000256" key="1">
    <source>
        <dbReference type="ARBA" id="ARBA00023002"/>
    </source>
</evidence>